<feature type="region of interest" description="Disordered" evidence="1">
    <location>
        <begin position="303"/>
        <end position="332"/>
    </location>
</feature>
<proteinExistence type="predicted"/>
<gene>
    <name evidence="2" type="ORF">EV644_12766</name>
</gene>
<evidence type="ECO:0000313" key="3">
    <source>
        <dbReference type="Proteomes" id="UP000295818"/>
    </source>
</evidence>
<dbReference type="Proteomes" id="UP000295818">
    <property type="component" value="Unassembled WGS sequence"/>
</dbReference>
<evidence type="ECO:0000256" key="1">
    <source>
        <dbReference type="SAM" id="MobiDB-lite"/>
    </source>
</evidence>
<feature type="compositionally biased region" description="Basic and acidic residues" evidence="1">
    <location>
        <begin position="322"/>
        <end position="332"/>
    </location>
</feature>
<comment type="caution">
    <text evidence="2">The sequence shown here is derived from an EMBL/GenBank/DDBJ whole genome shotgun (WGS) entry which is preliminary data.</text>
</comment>
<dbReference type="RefSeq" id="WP_132195511.1">
    <property type="nucleotide sequence ID" value="NZ_SLWM01000027.1"/>
</dbReference>
<organism evidence="2 3">
    <name type="scientific">Kribbella orskensis</name>
    <dbReference type="NCBI Taxonomy" id="2512216"/>
    <lineage>
        <taxon>Bacteria</taxon>
        <taxon>Bacillati</taxon>
        <taxon>Actinomycetota</taxon>
        <taxon>Actinomycetes</taxon>
        <taxon>Propionibacteriales</taxon>
        <taxon>Kribbellaceae</taxon>
        <taxon>Kribbella</taxon>
    </lineage>
</organism>
<protein>
    <submittedName>
        <fullName evidence="2">HAF family extracellular repeat protein</fullName>
    </submittedName>
</protein>
<dbReference type="EMBL" id="SLWM01000027">
    <property type="protein sequence ID" value="TCO12175.1"/>
    <property type="molecule type" value="Genomic_DNA"/>
</dbReference>
<keyword evidence="3" id="KW-1185">Reference proteome</keyword>
<name>A0ABY2B8Z7_9ACTN</name>
<dbReference type="NCBIfam" id="TIGR02913">
    <property type="entry name" value="HAF_rpt"/>
    <property type="match status" value="3"/>
</dbReference>
<sequence length="332" mass="35489">MIELELLPGGNDASALGVNDDGVVVGSSDNSVGVRRAVLWRDGRIVDLGLGDDVDSSASAVNRYGAIVGSVELLGNRAGGSRAFIWRDGRITDLGNLGGHVAWAVAINDHDWVVGTSSTKNGQPHAFVWRSGVMTDLGTLPGRYQDSRAYDVDNESRIVGRSTIDGMNAVPVMWDESGIQRLTDRTGGATGINSRGQVAGGLATGAESFIWTRGRLTVIGPVEDEMYVQAHGIDRDGRVVGTTGFRAFVWHREEFQWLPGLNTPGAVGANDISDNGRFVVGSSVITAAGGQFERPLLWNLRAGASRPPHRSTTLQQVEEPDNQTRRDQTEGV</sequence>
<evidence type="ECO:0000313" key="2">
    <source>
        <dbReference type="EMBL" id="TCO12175.1"/>
    </source>
</evidence>
<reference evidence="2 3" key="1">
    <citation type="journal article" date="2015" name="Stand. Genomic Sci.">
        <title>Genomic Encyclopedia of Bacterial and Archaeal Type Strains, Phase III: the genomes of soil and plant-associated and newly described type strains.</title>
        <authorList>
            <person name="Whitman W.B."/>
            <person name="Woyke T."/>
            <person name="Klenk H.P."/>
            <person name="Zhou Y."/>
            <person name="Lilburn T.G."/>
            <person name="Beck B.J."/>
            <person name="De Vos P."/>
            <person name="Vandamme P."/>
            <person name="Eisen J.A."/>
            <person name="Garrity G."/>
            <person name="Hugenholtz P."/>
            <person name="Kyrpides N.C."/>
        </authorList>
    </citation>
    <scope>NUCLEOTIDE SEQUENCE [LARGE SCALE GENOMIC DNA]</scope>
    <source>
        <strain evidence="2 3">VKM Ac-2538</strain>
    </source>
</reference>
<accession>A0ABY2B8Z7</accession>
<dbReference type="InterPro" id="IPR014262">
    <property type="entry name" value="HAF_rpt"/>
</dbReference>